<dbReference type="EMBL" id="LT629695">
    <property type="protein sequence ID" value="SDH30586.1"/>
    <property type="molecule type" value="Genomic_DNA"/>
</dbReference>
<evidence type="ECO:0000313" key="2">
    <source>
        <dbReference type="EMBL" id="SDH30586.1"/>
    </source>
</evidence>
<protein>
    <submittedName>
        <fullName evidence="2">Uncharacterized protein</fullName>
    </submittedName>
</protein>
<dbReference type="AlphaFoldDB" id="A0A1G8BBK1"/>
<gene>
    <name evidence="2" type="ORF">SAMN04489720_0861</name>
</gene>
<sequence length="272" mass="26629">MSQPSAYPPAASFRPASGWQFGEQPPQPVARTVALPALTATVLVVAAYLVMVQGIVAVVTVSDAAPDAVVRTAFTWLAGGAALAVLFALPSRSLPLLVATGAIALVDAIAYVVLGAMGLTGAYDPAIVAVALLLSAAAAAIGVASVAASKASLMTPAIVLGALGVVAFYGISIVSPILVNGVVDQTLSTAGRTVPVAALAVAAGVLLHRTDGALGVLAGAVLGVFGLSLAIAPVVSAILGTPPAAGSIVVVVLRVALVLAAAALVVVQSRRR</sequence>
<feature type="transmembrane region" description="Helical" evidence="1">
    <location>
        <begin position="158"/>
        <end position="178"/>
    </location>
</feature>
<feature type="transmembrane region" description="Helical" evidence="1">
    <location>
        <begin position="190"/>
        <end position="207"/>
    </location>
</feature>
<evidence type="ECO:0000313" key="3">
    <source>
        <dbReference type="Proteomes" id="UP000198822"/>
    </source>
</evidence>
<dbReference type="RefSeq" id="WP_092502741.1">
    <property type="nucleotide sequence ID" value="NZ_LT629695.1"/>
</dbReference>
<keyword evidence="1" id="KW-0472">Membrane</keyword>
<feature type="transmembrane region" description="Helical" evidence="1">
    <location>
        <begin position="96"/>
        <end position="114"/>
    </location>
</feature>
<feature type="transmembrane region" description="Helical" evidence="1">
    <location>
        <begin position="33"/>
        <end position="56"/>
    </location>
</feature>
<organism evidence="2 3">
    <name type="scientific">Agrococcus jejuensis</name>
    <dbReference type="NCBI Taxonomy" id="399736"/>
    <lineage>
        <taxon>Bacteria</taxon>
        <taxon>Bacillati</taxon>
        <taxon>Actinomycetota</taxon>
        <taxon>Actinomycetes</taxon>
        <taxon>Micrococcales</taxon>
        <taxon>Microbacteriaceae</taxon>
        <taxon>Agrococcus</taxon>
    </lineage>
</organism>
<evidence type="ECO:0000256" key="1">
    <source>
        <dbReference type="SAM" id="Phobius"/>
    </source>
</evidence>
<feature type="transmembrane region" description="Helical" evidence="1">
    <location>
        <begin position="68"/>
        <end position="89"/>
    </location>
</feature>
<feature type="transmembrane region" description="Helical" evidence="1">
    <location>
        <begin position="214"/>
        <end position="239"/>
    </location>
</feature>
<dbReference type="STRING" id="399736.SAMN04489720_0861"/>
<keyword evidence="1" id="KW-1133">Transmembrane helix</keyword>
<dbReference type="Proteomes" id="UP000198822">
    <property type="component" value="Chromosome I"/>
</dbReference>
<proteinExistence type="predicted"/>
<keyword evidence="1" id="KW-0812">Transmembrane</keyword>
<feature type="transmembrane region" description="Helical" evidence="1">
    <location>
        <begin position="126"/>
        <end position="146"/>
    </location>
</feature>
<reference evidence="3" key="1">
    <citation type="submission" date="2016-10" db="EMBL/GenBank/DDBJ databases">
        <authorList>
            <person name="Varghese N."/>
            <person name="Submissions S."/>
        </authorList>
    </citation>
    <scope>NUCLEOTIDE SEQUENCE [LARGE SCALE GENOMIC DNA]</scope>
    <source>
        <strain evidence="3">DSM 22002</strain>
    </source>
</reference>
<accession>A0A1G8BBK1</accession>
<feature type="transmembrane region" description="Helical" evidence="1">
    <location>
        <begin position="245"/>
        <end position="267"/>
    </location>
</feature>
<keyword evidence="3" id="KW-1185">Reference proteome</keyword>
<name>A0A1G8BBK1_9MICO</name>